<dbReference type="RefSeq" id="WP_183664762.1">
    <property type="nucleotide sequence ID" value="NZ_JACHXN010000024.1"/>
</dbReference>
<keyword evidence="3" id="KW-0813">Transport</keyword>
<evidence type="ECO:0000259" key="6">
    <source>
        <dbReference type="PROSITE" id="PS50893"/>
    </source>
</evidence>
<dbReference type="InterPro" id="IPR012340">
    <property type="entry name" value="NA-bd_OB-fold"/>
</dbReference>
<dbReference type="NCBIfam" id="NF008653">
    <property type="entry name" value="PRK11650.1"/>
    <property type="match status" value="1"/>
</dbReference>
<proteinExistence type="inferred from homology"/>
<evidence type="ECO:0000313" key="8">
    <source>
        <dbReference type="Proteomes" id="UP000554520"/>
    </source>
</evidence>
<comment type="caution">
    <text evidence="7">The sequence shown here is derived from an EMBL/GenBank/DDBJ whole genome shotgun (WGS) entry which is preliminary data.</text>
</comment>
<organism evidence="7 8">
    <name type="scientific">Phyllobacterium trifolii</name>
    <dbReference type="NCBI Taxonomy" id="300193"/>
    <lineage>
        <taxon>Bacteria</taxon>
        <taxon>Pseudomonadati</taxon>
        <taxon>Pseudomonadota</taxon>
        <taxon>Alphaproteobacteria</taxon>
        <taxon>Hyphomicrobiales</taxon>
        <taxon>Phyllobacteriaceae</taxon>
        <taxon>Phyllobacterium</taxon>
    </lineage>
</organism>
<dbReference type="PROSITE" id="PS50893">
    <property type="entry name" value="ABC_TRANSPORTER_2"/>
    <property type="match status" value="1"/>
</dbReference>
<evidence type="ECO:0000256" key="5">
    <source>
        <dbReference type="ARBA" id="ARBA00022840"/>
    </source>
</evidence>
<dbReference type="GO" id="GO:0005524">
    <property type="term" value="F:ATP binding"/>
    <property type="evidence" value="ECO:0007669"/>
    <property type="project" value="UniProtKB-KW"/>
</dbReference>
<accession>A0A839UJE7</accession>
<dbReference type="InterPro" id="IPR027417">
    <property type="entry name" value="P-loop_NTPase"/>
</dbReference>
<dbReference type="GO" id="GO:0140359">
    <property type="term" value="F:ABC-type transporter activity"/>
    <property type="evidence" value="ECO:0007669"/>
    <property type="project" value="InterPro"/>
</dbReference>
<evidence type="ECO:0000256" key="3">
    <source>
        <dbReference type="ARBA" id="ARBA00022448"/>
    </source>
</evidence>
<keyword evidence="4" id="KW-0547">Nucleotide-binding</keyword>
<dbReference type="InterPro" id="IPR008995">
    <property type="entry name" value="Mo/tungstate-bd_C_term_dom"/>
</dbReference>
<dbReference type="SUPFAM" id="SSF52540">
    <property type="entry name" value="P-loop containing nucleoside triphosphate hydrolases"/>
    <property type="match status" value="1"/>
</dbReference>
<dbReference type="Pfam" id="PF17912">
    <property type="entry name" value="OB_MalK"/>
    <property type="match status" value="1"/>
</dbReference>
<dbReference type="GO" id="GO:0016887">
    <property type="term" value="F:ATP hydrolysis activity"/>
    <property type="evidence" value="ECO:0007669"/>
    <property type="project" value="InterPro"/>
</dbReference>
<dbReference type="PANTHER" id="PTHR43875">
    <property type="entry name" value="MALTODEXTRIN IMPORT ATP-BINDING PROTEIN MSMX"/>
    <property type="match status" value="1"/>
</dbReference>
<dbReference type="InterPro" id="IPR015855">
    <property type="entry name" value="ABC_transpr_MalK-like"/>
</dbReference>
<dbReference type="InterPro" id="IPR040582">
    <property type="entry name" value="OB_MalK-like"/>
</dbReference>
<dbReference type="EMBL" id="JACHXN010000024">
    <property type="protein sequence ID" value="MBB3148872.1"/>
    <property type="molecule type" value="Genomic_DNA"/>
</dbReference>
<keyword evidence="7" id="KW-0762">Sugar transport</keyword>
<dbReference type="Proteomes" id="UP000554520">
    <property type="component" value="Unassembled WGS sequence"/>
</dbReference>
<dbReference type="InterPro" id="IPR017871">
    <property type="entry name" value="ABC_transporter-like_CS"/>
</dbReference>
<feature type="domain" description="ABC transporter" evidence="6">
    <location>
        <begin position="4"/>
        <end position="234"/>
    </location>
</feature>
<dbReference type="CDD" id="cd03301">
    <property type="entry name" value="ABC_MalK_N"/>
    <property type="match status" value="1"/>
</dbReference>
<gene>
    <name evidence="7" type="ORF">FHS21_005320</name>
</gene>
<comment type="subcellular location">
    <subcellularLocation>
        <location evidence="1">Cell inner membrane</location>
        <topology evidence="1">Peripheral membrane protein</topology>
    </subcellularLocation>
</comment>
<evidence type="ECO:0000313" key="7">
    <source>
        <dbReference type="EMBL" id="MBB3148872.1"/>
    </source>
</evidence>
<evidence type="ECO:0000256" key="1">
    <source>
        <dbReference type="ARBA" id="ARBA00004417"/>
    </source>
</evidence>
<dbReference type="Gene3D" id="2.40.50.140">
    <property type="entry name" value="Nucleic acid-binding proteins"/>
    <property type="match status" value="1"/>
</dbReference>
<dbReference type="PANTHER" id="PTHR43875:SF14">
    <property type="entry name" value="ABC TRANSPORTER ATP-BINDING PROTEIN"/>
    <property type="match status" value="1"/>
</dbReference>
<dbReference type="Pfam" id="PF00005">
    <property type="entry name" value="ABC_tran"/>
    <property type="match status" value="1"/>
</dbReference>
<dbReference type="SUPFAM" id="SSF50331">
    <property type="entry name" value="MOP-like"/>
    <property type="match status" value="1"/>
</dbReference>
<sequence>MSFLQIKDLHKSYGNVPILKDINIEIDEGGFLVLVGPSGCGKSTLLNTIAGLEPITSGDISIKGKSINGLHPSKRDIAMVFQSYALYPNMTVGGNIAFGMEIRGVPKPEREKAIKQVADMLQIGHLLDRKPSQLSGGQRQRVAMGRALVRNPQVFLFDEPLSNLDAKLRVDMRTEIKRLHQRMKTTIVYVTHDQIEAMTLASKIAVLKDGVLQQFGTPAEIYNNPTNLFVADFMGSPAMNLLKAKIEGSASDLHVVLERPDAAPLRLPIKNTNSALVGYAGKDVIFGIRPEALTDPDGADRNAGSLVEGECLIEVVEPAGSDTFAVTKLGGKEVVARLRADAQIVPGAKTQLAFNLDKAVFFDPQSQLRIGA</sequence>
<dbReference type="AlphaFoldDB" id="A0A839UJE7"/>
<evidence type="ECO:0000256" key="4">
    <source>
        <dbReference type="ARBA" id="ARBA00022741"/>
    </source>
</evidence>
<dbReference type="GO" id="GO:0008643">
    <property type="term" value="P:carbohydrate transport"/>
    <property type="evidence" value="ECO:0007669"/>
    <property type="project" value="InterPro"/>
</dbReference>
<dbReference type="InterPro" id="IPR003439">
    <property type="entry name" value="ABC_transporter-like_ATP-bd"/>
</dbReference>
<dbReference type="Gene3D" id="3.40.50.300">
    <property type="entry name" value="P-loop containing nucleotide triphosphate hydrolases"/>
    <property type="match status" value="1"/>
</dbReference>
<dbReference type="Gene3D" id="2.40.50.100">
    <property type="match status" value="1"/>
</dbReference>
<dbReference type="FunFam" id="3.40.50.300:FF:000042">
    <property type="entry name" value="Maltose/maltodextrin ABC transporter, ATP-binding protein"/>
    <property type="match status" value="1"/>
</dbReference>
<protein>
    <submittedName>
        <fullName evidence="7">Multiple sugar transport system ATP-binding protein</fullName>
    </submittedName>
</protein>
<keyword evidence="8" id="KW-1185">Reference proteome</keyword>
<evidence type="ECO:0000256" key="2">
    <source>
        <dbReference type="ARBA" id="ARBA00005417"/>
    </source>
</evidence>
<dbReference type="InterPro" id="IPR003593">
    <property type="entry name" value="AAA+_ATPase"/>
</dbReference>
<dbReference type="InterPro" id="IPR047641">
    <property type="entry name" value="ABC_transpr_MalK/UgpC-like"/>
</dbReference>
<dbReference type="PROSITE" id="PS00211">
    <property type="entry name" value="ABC_TRANSPORTER_1"/>
    <property type="match status" value="1"/>
</dbReference>
<dbReference type="GO" id="GO:0055052">
    <property type="term" value="C:ATP-binding cassette (ABC) transporter complex, substrate-binding subunit-containing"/>
    <property type="evidence" value="ECO:0007669"/>
    <property type="project" value="TreeGrafter"/>
</dbReference>
<comment type="similarity">
    <text evidence="2">Belongs to the ABC transporter superfamily.</text>
</comment>
<dbReference type="SMART" id="SM00382">
    <property type="entry name" value="AAA"/>
    <property type="match status" value="1"/>
</dbReference>
<reference evidence="7 8" key="1">
    <citation type="submission" date="2020-08" db="EMBL/GenBank/DDBJ databases">
        <title>Genomic Encyclopedia of Type Strains, Phase III (KMG-III): the genomes of soil and plant-associated and newly described type strains.</title>
        <authorList>
            <person name="Whitman W."/>
        </authorList>
    </citation>
    <scope>NUCLEOTIDE SEQUENCE [LARGE SCALE GENOMIC DNA]</scope>
    <source>
        <strain evidence="7 8">CECT 7015</strain>
    </source>
</reference>
<keyword evidence="5 7" id="KW-0067">ATP-binding</keyword>
<name>A0A839UJE7_9HYPH</name>